<evidence type="ECO:0000313" key="2">
    <source>
        <dbReference type="EMBL" id="KAG6707461.1"/>
    </source>
</evidence>
<name>A0A922EP09_CARIL</name>
<comment type="caution">
    <text evidence="2">The sequence shown here is derived from an EMBL/GenBank/DDBJ whole genome shotgun (WGS) entry which is preliminary data.</text>
</comment>
<accession>A0A922EP09</accession>
<gene>
    <name evidence="2" type="ORF">I3842_06G032500</name>
</gene>
<keyword evidence="1" id="KW-0812">Transmembrane</keyword>
<dbReference type="Proteomes" id="UP000811246">
    <property type="component" value="Chromosome 6"/>
</dbReference>
<feature type="transmembrane region" description="Helical" evidence="1">
    <location>
        <begin position="49"/>
        <end position="68"/>
    </location>
</feature>
<evidence type="ECO:0000256" key="1">
    <source>
        <dbReference type="SAM" id="Phobius"/>
    </source>
</evidence>
<organism evidence="2 3">
    <name type="scientific">Carya illinoinensis</name>
    <name type="common">Pecan</name>
    <dbReference type="NCBI Taxonomy" id="32201"/>
    <lineage>
        <taxon>Eukaryota</taxon>
        <taxon>Viridiplantae</taxon>
        <taxon>Streptophyta</taxon>
        <taxon>Embryophyta</taxon>
        <taxon>Tracheophyta</taxon>
        <taxon>Spermatophyta</taxon>
        <taxon>Magnoliopsida</taxon>
        <taxon>eudicotyledons</taxon>
        <taxon>Gunneridae</taxon>
        <taxon>Pentapetalae</taxon>
        <taxon>rosids</taxon>
        <taxon>fabids</taxon>
        <taxon>Fagales</taxon>
        <taxon>Juglandaceae</taxon>
        <taxon>Carya</taxon>
    </lineage>
</organism>
<protein>
    <submittedName>
        <fullName evidence="2">Uncharacterized protein</fullName>
    </submittedName>
</protein>
<keyword evidence="1" id="KW-0472">Membrane</keyword>
<dbReference type="AlphaFoldDB" id="A0A922EP09"/>
<proteinExistence type="predicted"/>
<evidence type="ECO:0000313" key="3">
    <source>
        <dbReference type="Proteomes" id="UP000811246"/>
    </source>
</evidence>
<dbReference type="EMBL" id="CM031830">
    <property type="protein sequence ID" value="KAG6707461.1"/>
    <property type="molecule type" value="Genomic_DNA"/>
</dbReference>
<sequence>MKENEKEGEKNTRLLESYRLCSVDSQGPPFIIFGFNILLESKTCAGFKFSFFIAFTLSCFSFQLGLYFNDLTAVVTSVLDPFLVDYSSSSRVQVFLG</sequence>
<keyword evidence="1" id="KW-1133">Transmembrane helix</keyword>
<reference evidence="2" key="1">
    <citation type="submission" date="2021-01" db="EMBL/GenBank/DDBJ databases">
        <authorList>
            <person name="Lovell J.T."/>
            <person name="Bentley N."/>
            <person name="Bhattarai G."/>
            <person name="Jenkins J.W."/>
            <person name="Sreedasyam A."/>
            <person name="Alarcon Y."/>
            <person name="Bock C."/>
            <person name="Boston L."/>
            <person name="Carlson J."/>
            <person name="Cervantes K."/>
            <person name="Clermont K."/>
            <person name="Krom N."/>
            <person name="Kubenka K."/>
            <person name="Mamidi S."/>
            <person name="Mattison C."/>
            <person name="Monteros M."/>
            <person name="Pisani C."/>
            <person name="Plott C."/>
            <person name="Rajasekar S."/>
            <person name="Rhein H.S."/>
            <person name="Rohla C."/>
            <person name="Song M."/>
            <person name="Hilaire R.S."/>
            <person name="Shu S."/>
            <person name="Wells L."/>
            <person name="Wang X."/>
            <person name="Webber J."/>
            <person name="Heerema R.J."/>
            <person name="Klein P."/>
            <person name="Conner P."/>
            <person name="Grauke L."/>
            <person name="Grimwood J."/>
            <person name="Schmutz J."/>
            <person name="Randall J.J."/>
        </authorList>
    </citation>
    <scope>NUCLEOTIDE SEQUENCE</scope>
    <source>
        <tissue evidence="2">Leaf</tissue>
    </source>
</reference>